<dbReference type="RefSeq" id="WP_189133395.1">
    <property type="nucleotide sequence ID" value="NZ_BMMS01000018.1"/>
</dbReference>
<protein>
    <recommendedName>
        <fullName evidence="5">Secreted protein</fullName>
    </recommendedName>
</protein>
<keyword evidence="2" id="KW-0732">Signal</keyword>
<comment type="caution">
    <text evidence="3">The sequence shown here is derived from an EMBL/GenBank/DDBJ whole genome shotgun (WGS) entry which is preliminary data.</text>
</comment>
<dbReference type="Proteomes" id="UP000641932">
    <property type="component" value="Unassembled WGS sequence"/>
</dbReference>
<gene>
    <name evidence="3" type="ORF">GCM10012280_43090</name>
</gene>
<evidence type="ECO:0008006" key="5">
    <source>
        <dbReference type="Google" id="ProtNLM"/>
    </source>
</evidence>
<keyword evidence="4" id="KW-1185">Reference proteome</keyword>
<feature type="chain" id="PRO_5038372441" description="Secreted protein" evidence="2">
    <location>
        <begin position="25"/>
        <end position="173"/>
    </location>
</feature>
<sequence length="173" mass="19193">MNRATKALVIVLLAAVPTSYLVIAAAQSSGGSSNKKRSAEATEPLSGRPDRATRDIYDLPVPGNAKGARFFETNSWKTSSLYARFTAKRPKDVDWFLKRLGTKRSALVEGYNPITPEQEHTFGWNFHGQWAAKQAFAGVRLPPREKGRPTYNLLVNLKDKAHPTVYVVSTITF</sequence>
<feature type="region of interest" description="Disordered" evidence="1">
    <location>
        <begin position="30"/>
        <end position="58"/>
    </location>
</feature>
<reference evidence="3" key="2">
    <citation type="submission" date="2020-09" db="EMBL/GenBank/DDBJ databases">
        <authorList>
            <person name="Sun Q."/>
            <person name="Zhou Y."/>
        </authorList>
    </citation>
    <scope>NUCLEOTIDE SEQUENCE</scope>
    <source>
        <strain evidence="3">CGMCC 4.7201</strain>
    </source>
</reference>
<organism evidence="3 4">
    <name type="scientific">Wenjunlia tyrosinilytica</name>
    <dbReference type="NCBI Taxonomy" id="1544741"/>
    <lineage>
        <taxon>Bacteria</taxon>
        <taxon>Bacillati</taxon>
        <taxon>Actinomycetota</taxon>
        <taxon>Actinomycetes</taxon>
        <taxon>Kitasatosporales</taxon>
        <taxon>Streptomycetaceae</taxon>
        <taxon>Wenjunlia</taxon>
    </lineage>
</organism>
<feature type="signal peptide" evidence="2">
    <location>
        <begin position="1"/>
        <end position="24"/>
    </location>
</feature>
<dbReference type="EMBL" id="BMMS01000018">
    <property type="protein sequence ID" value="GGO92576.1"/>
    <property type="molecule type" value="Genomic_DNA"/>
</dbReference>
<evidence type="ECO:0000256" key="2">
    <source>
        <dbReference type="SAM" id="SignalP"/>
    </source>
</evidence>
<feature type="compositionally biased region" description="Basic and acidic residues" evidence="1">
    <location>
        <begin position="48"/>
        <end position="57"/>
    </location>
</feature>
<dbReference type="AlphaFoldDB" id="A0A917ZUC4"/>
<name>A0A917ZUC4_9ACTN</name>
<reference evidence="3" key="1">
    <citation type="journal article" date="2014" name="Int. J. Syst. Evol. Microbiol.">
        <title>Complete genome sequence of Corynebacterium casei LMG S-19264T (=DSM 44701T), isolated from a smear-ripened cheese.</title>
        <authorList>
            <consortium name="US DOE Joint Genome Institute (JGI-PGF)"/>
            <person name="Walter F."/>
            <person name="Albersmeier A."/>
            <person name="Kalinowski J."/>
            <person name="Ruckert C."/>
        </authorList>
    </citation>
    <scope>NUCLEOTIDE SEQUENCE</scope>
    <source>
        <strain evidence="3">CGMCC 4.7201</strain>
    </source>
</reference>
<proteinExistence type="predicted"/>
<evidence type="ECO:0000313" key="3">
    <source>
        <dbReference type="EMBL" id="GGO92576.1"/>
    </source>
</evidence>
<evidence type="ECO:0000256" key="1">
    <source>
        <dbReference type="SAM" id="MobiDB-lite"/>
    </source>
</evidence>
<accession>A0A917ZUC4</accession>
<evidence type="ECO:0000313" key="4">
    <source>
        <dbReference type="Proteomes" id="UP000641932"/>
    </source>
</evidence>